<dbReference type="InterPro" id="IPR042100">
    <property type="entry name" value="Bug_dom1"/>
</dbReference>
<dbReference type="AlphaFoldDB" id="A0A1I4ZWZ0"/>
<reference evidence="3 4" key="1">
    <citation type="submission" date="2016-10" db="EMBL/GenBank/DDBJ databases">
        <authorList>
            <person name="de Groot N.N."/>
        </authorList>
    </citation>
    <scope>NUCLEOTIDE SEQUENCE [LARGE SCALE GENOMIC DNA]</scope>
    <source>
        <strain evidence="3 4">CGMCC 1.9157</strain>
    </source>
</reference>
<evidence type="ECO:0000313" key="4">
    <source>
        <dbReference type="Proteomes" id="UP000199236"/>
    </source>
</evidence>
<dbReference type="Pfam" id="PF03401">
    <property type="entry name" value="TctC"/>
    <property type="match status" value="1"/>
</dbReference>
<keyword evidence="3" id="KW-0675">Receptor</keyword>
<evidence type="ECO:0000313" key="3">
    <source>
        <dbReference type="EMBL" id="SFN54764.1"/>
    </source>
</evidence>
<dbReference type="InterPro" id="IPR005064">
    <property type="entry name" value="BUG"/>
</dbReference>
<dbReference type="RefSeq" id="WP_090068047.1">
    <property type="nucleotide sequence ID" value="NZ_FOVR01000001.1"/>
</dbReference>
<dbReference type="CDD" id="cd07012">
    <property type="entry name" value="PBP2_Bug_TTT"/>
    <property type="match status" value="1"/>
</dbReference>
<dbReference type="PANTHER" id="PTHR42928:SF5">
    <property type="entry name" value="BLR1237 PROTEIN"/>
    <property type="match status" value="1"/>
</dbReference>
<keyword evidence="4" id="KW-1185">Reference proteome</keyword>
<evidence type="ECO:0000256" key="2">
    <source>
        <dbReference type="SAM" id="SignalP"/>
    </source>
</evidence>
<dbReference type="PIRSF" id="PIRSF017082">
    <property type="entry name" value="YflP"/>
    <property type="match status" value="1"/>
</dbReference>
<dbReference type="EMBL" id="FOVR01000001">
    <property type="protein sequence ID" value="SFN54764.1"/>
    <property type="molecule type" value="Genomic_DNA"/>
</dbReference>
<dbReference type="Proteomes" id="UP000199236">
    <property type="component" value="Unassembled WGS sequence"/>
</dbReference>
<feature type="signal peptide" evidence="2">
    <location>
        <begin position="1"/>
        <end position="27"/>
    </location>
</feature>
<comment type="similarity">
    <text evidence="1">Belongs to the UPF0065 (bug) family.</text>
</comment>
<organism evidence="3 4">
    <name type="scientific">Cohaesibacter marisflavi</name>
    <dbReference type="NCBI Taxonomy" id="655353"/>
    <lineage>
        <taxon>Bacteria</taxon>
        <taxon>Pseudomonadati</taxon>
        <taxon>Pseudomonadota</taxon>
        <taxon>Alphaproteobacteria</taxon>
        <taxon>Hyphomicrobiales</taxon>
        <taxon>Cohaesibacteraceae</taxon>
    </lineage>
</organism>
<dbReference type="STRING" id="655353.SAMN04488056_101256"/>
<sequence>MNRSRRIIRTILCTSAMATLLAGPALAWPDQPVSMIVVAGAGGGSDFTFRLLSRELESQTSQPVNVINQAQGGGIVGYTTYSTAKPDGYTMGQLSPFAQFKILGQADFTADSFTPLSLVNVDPSAIHVGVSSDLKSLDDIVAALKKDPASLRISCGGTCSASWDIPFISLMMAEGIDVAKINLIPASGSAAGLQELASGGMDVVLCSIPETDALTDAGMVKTVAVLSSDRLERYPDVPTAKEITGKDVTGGTWRGVAGPAGMDPALVKEIEAQLKVAYESERFQTGMKDRGFGTQYMDSAGFAAFIKGHEAQTKEVMTALGVGSE</sequence>
<feature type="chain" id="PRO_5011722423" evidence="2">
    <location>
        <begin position="28"/>
        <end position="325"/>
    </location>
</feature>
<keyword evidence="2" id="KW-0732">Signal</keyword>
<protein>
    <submittedName>
        <fullName evidence="3">Tripartite-type tricarboxylate transporter, receptor component TctC</fullName>
    </submittedName>
</protein>
<accession>A0A1I4ZWZ0</accession>
<dbReference type="PANTHER" id="PTHR42928">
    <property type="entry name" value="TRICARBOXYLATE-BINDING PROTEIN"/>
    <property type="match status" value="1"/>
</dbReference>
<evidence type="ECO:0000256" key="1">
    <source>
        <dbReference type="ARBA" id="ARBA00006987"/>
    </source>
</evidence>
<dbReference type="OrthoDB" id="7375033at2"/>
<gene>
    <name evidence="3" type="ORF">SAMN04488056_101256</name>
</gene>
<dbReference type="Gene3D" id="3.40.190.150">
    <property type="entry name" value="Bordetella uptake gene, domain 1"/>
    <property type="match status" value="1"/>
</dbReference>
<dbReference type="Gene3D" id="3.40.190.10">
    <property type="entry name" value="Periplasmic binding protein-like II"/>
    <property type="match status" value="1"/>
</dbReference>
<proteinExistence type="inferred from homology"/>
<name>A0A1I4ZWZ0_9HYPH</name>